<sequence length="102" mass="11237">MTFSGVMMIMWYALQPWLWLLALLLVALLLSYGFGRRNPGKPRKTLWLLAVIAGLIAMLVAPALSHSQLSYVATWPDKAALAAIGLGVACYVALLLAPWLRR</sequence>
<organism evidence="2 3">
    <name type="scientific">Arsukibacterium ikkense</name>
    <dbReference type="NCBI Taxonomy" id="336831"/>
    <lineage>
        <taxon>Bacteria</taxon>
        <taxon>Pseudomonadati</taxon>
        <taxon>Pseudomonadota</taxon>
        <taxon>Gammaproteobacteria</taxon>
        <taxon>Chromatiales</taxon>
        <taxon>Chromatiaceae</taxon>
        <taxon>Arsukibacterium</taxon>
    </lineage>
</organism>
<evidence type="ECO:0000313" key="3">
    <source>
        <dbReference type="Proteomes" id="UP000034228"/>
    </source>
</evidence>
<dbReference type="AlphaFoldDB" id="A0A0M2V3I6"/>
<evidence type="ECO:0008006" key="4">
    <source>
        <dbReference type="Google" id="ProtNLM"/>
    </source>
</evidence>
<comment type="caution">
    <text evidence="2">The sequence shown here is derived from an EMBL/GenBank/DDBJ whole genome shotgun (WGS) entry which is preliminary data.</text>
</comment>
<keyword evidence="3" id="KW-1185">Reference proteome</keyword>
<dbReference type="STRING" id="336831.WG68_12585"/>
<accession>A0A0M2V3I6</accession>
<dbReference type="Proteomes" id="UP000034228">
    <property type="component" value="Unassembled WGS sequence"/>
</dbReference>
<evidence type="ECO:0000256" key="1">
    <source>
        <dbReference type="SAM" id="Phobius"/>
    </source>
</evidence>
<proteinExistence type="predicted"/>
<gene>
    <name evidence="2" type="ORF">WG68_12585</name>
</gene>
<feature type="transmembrane region" description="Helical" evidence="1">
    <location>
        <begin position="79"/>
        <end position="100"/>
    </location>
</feature>
<evidence type="ECO:0000313" key="2">
    <source>
        <dbReference type="EMBL" id="KKO44974.1"/>
    </source>
</evidence>
<feature type="transmembrane region" description="Helical" evidence="1">
    <location>
        <begin position="17"/>
        <end position="34"/>
    </location>
</feature>
<dbReference type="OrthoDB" id="6119666at2"/>
<protein>
    <recommendedName>
        <fullName evidence="4">Transmembrane protein</fullName>
    </recommendedName>
</protein>
<keyword evidence="1" id="KW-0812">Transmembrane</keyword>
<reference evidence="2 3" key="1">
    <citation type="submission" date="2015-03" db="EMBL/GenBank/DDBJ databases">
        <title>Draft genome sequences of two protease-producing strains of Arsukibacterium isolated from two cold and alkaline environments.</title>
        <authorList>
            <person name="Lylloff J.E."/>
            <person name="Skov L.B."/>
            <person name="Jepsen M."/>
            <person name="Hallin P.F."/>
            <person name="Sorensen S.J."/>
            <person name="Stougaard P."/>
            <person name="Glaring M.A."/>
        </authorList>
    </citation>
    <scope>NUCLEOTIDE SEQUENCE [LARGE SCALE GENOMIC DNA]</scope>
    <source>
        <strain evidence="2 3">GCM72</strain>
    </source>
</reference>
<feature type="transmembrane region" description="Helical" evidence="1">
    <location>
        <begin position="46"/>
        <end position="64"/>
    </location>
</feature>
<keyword evidence="1" id="KW-0472">Membrane</keyword>
<name>A0A0M2V3I6_9GAMM</name>
<keyword evidence="1" id="KW-1133">Transmembrane helix</keyword>
<dbReference type="RefSeq" id="WP_046558055.1">
    <property type="nucleotide sequence ID" value="NZ_LAHO01000012.1"/>
</dbReference>
<dbReference type="EMBL" id="LAHO01000012">
    <property type="protein sequence ID" value="KKO44974.1"/>
    <property type="molecule type" value="Genomic_DNA"/>
</dbReference>